<sequence length="62" mass="6681">MKYLLVIAIALGAGPALAQQKKSQAKKTCTYDECVSVNKARGWSGGEVSRWCTANPGKCDNY</sequence>
<evidence type="ECO:0000313" key="3">
    <source>
        <dbReference type="Proteomes" id="UP000290819"/>
    </source>
</evidence>
<name>A0A4Q1UJ37_9BRAD</name>
<organism evidence="2 3">
    <name type="scientific">Bradyrhizobium betae</name>
    <dbReference type="NCBI Taxonomy" id="244734"/>
    <lineage>
        <taxon>Bacteria</taxon>
        <taxon>Pseudomonadati</taxon>
        <taxon>Pseudomonadota</taxon>
        <taxon>Alphaproteobacteria</taxon>
        <taxon>Hyphomicrobiales</taxon>
        <taxon>Nitrobacteraceae</taxon>
        <taxon>Bradyrhizobium</taxon>
    </lineage>
</organism>
<reference evidence="2 3" key="1">
    <citation type="submission" date="2017-03" db="EMBL/GenBank/DDBJ databases">
        <authorList>
            <person name="Safronova V.I."/>
            <person name="Sazanova A.L."/>
            <person name="Chirak E.R."/>
        </authorList>
    </citation>
    <scope>NUCLEOTIDE SEQUENCE [LARGE SCALE GENOMIC DNA]</scope>
    <source>
        <strain evidence="2 3">Opo-243</strain>
    </source>
</reference>
<dbReference type="Proteomes" id="UP000290819">
    <property type="component" value="Unassembled WGS sequence"/>
</dbReference>
<protein>
    <recommendedName>
        <fullName evidence="4">DUF3551 domain-containing protein</fullName>
    </recommendedName>
</protein>
<proteinExistence type="predicted"/>
<gene>
    <name evidence="2" type="ORF">B5V03_38795</name>
</gene>
<dbReference type="OrthoDB" id="9986181at2"/>
<keyword evidence="3" id="KW-1185">Reference proteome</keyword>
<feature type="chain" id="PRO_5020908961" description="DUF3551 domain-containing protein" evidence="1">
    <location>
        <begin position="19"/>
        <end position="62"/>
    </location>
</feature>
<dbReference type="AlphaFoldDB" id="A0A4Q1UJ37"/>
<comment type="caution">
    <text evidence="2">The sequence shown here is derived from an EMBL/GenBank/DDBJ whole genome shotgun (WGS) entry which is preliminary data.</text>
</comment>
<dbReference type="EMBL" id="MZXW01000054">
    <property type="protein sequence ID" value="RXT34674.1"/>
    <property type="molecule type" value="Genomic_DNA"/>
</dbReference>
<dbReference type="RefSeq" id="WP_129275742.1">
    <property type="nucleotide sequence ID" value="NZ_MZXW01000054.1"/>
</dbReference>
<evidence type="ECO:0008006" key="4">
    <source>
        <dbReference type="Google" id="ProtNLM"/>
    </source>
</evidence>
<evidence type="ECO:0000313" key="2">
    <source>
        <dbReference type="EMBL" id="RXT34674.1"/>
    </source>
</evidence>
<evidence type="ECO:0000256" key="1">
    <source>
        <dbReference type="SAM" id="SignalP"/>
    </source>
</evidence>
<feature type="signal peptide" evidence="1">
    <location>
        <begin position="1"/>
        <end position="18"/>
    </location>
</feature>
<keyword evidence="1" id="KW-0732">Signal</keyword>
<accession>A0A4Q1UJ37</accession>